<comment type="similarity">
    <text evidence="1">Belongs to the universal ribosomal protein uS2 family.</text>
</comment>
<dbReference type="Gene3D" id="3.40.50.10490">
    <property type="entry name" value="Glucose-6-phosphate isomerase like protein, domain 1"/>
    <property type="match status" value="1"/>
</dbReference>
<dbReference type="PROSITE" id="PS00963">
    <property type="entry name" value="RIBOSOMAL_S2_2"/>
    <property type="match status" value="1"/>
</dbReference>
<dbReference type="GO" id="GO:0003735">
    <property type="term" value="F:structural constituent of ribosome"/>
    <property type="evidence" value="ECO:0007669"/>
    <property type="project" value="InterPro"/>
</dbReference>
<dbReference type="InterPro" id="IPR001865">
    <property type="entry name" value="Ribosomal_uS2"/>
</dbReference>
<dbReference type="PANTHER" id="PTHR12534">
    <property type="entry name" value="30S RIBOSOMAL PROTEIN S2 PROKARYOTIC AND ORGANELLAR"/>
    <property type="match status" value="1"/>
</dbReference>
<dbReference type="GO" id="GO:0006412">
    <property type="term" value="P:translation"/>
    <property type="evidence" value="ECO:0007669"/>
    <property type="project" value="InterPro"/>
</dbReference>
<dbReference type="PROSITE" id="PS00962">
    <property type="entry name" value="RIBOSOMAL_S2_1"/>
    <property type="match status" value="1"/>
</dbReference>
<dbReference type="EMBL" id="UINC01160968">
    <property type="protein sequence ID" value="SVD59894.1"/>
    <property type="molecule type" value="Genomic_DNA"/>
</dbReference>
<keyword evidence="2" id="KW-0689">Ribosomal protein</keyword>
<dbReference type="InterPro" id="IPR018130">
    <property type="entry name" value="Ribosomal_uS2_CS"/>
</dbReference>
<keyword evidence="3" id="KW-0687">Ribonucleoprotein</keyword>
<organism evidence="4">
    <name type="scientific">marine metagenome</name>
    <dbReference type="NCBI Taxonomy" id="408172"/>
    <lineage>
        <taxon>unclassified sequences</taxon>
        <taxon>metagenomes</taxon>
        <taxon>ecological metagenomes</taxon>
    </lineage>
</organism>
<dbReference type="PRINTS" id="PR00395">
    <property type="entry name" value="RIBOSOMALS2"/>
</dbReference>
<accession>A0A382WMS0</accession>
<feature type="non-terminal residue" evidence="4">
    <location>
        <position position="220"/>
    </location>
</feature>
<dbReference type="InterPro" id="IPR023591">
    <property type="entry name" value="Ribosomal_uS2_flav_dom_sf"/>
</dbReference>
<dbReference type="AlphaFoldDB" id="A0A382WMS0"/>
<proteinExistence type="inferred from homology"/>
<reference evidence="4" key="1">
    <citation type="submission" date="2018-05" db="EMBL/GenBank/DDBJ databases">
        <authorList>
            <person name="Lanie J.A."/>
            <person name="Ng W.-L."/>
            <person name="Kazmierczak K.M."/>
            <person name="Andrzejewski T.M."/>
            <person name="Davidsen T.M."/>
            <person name="Wayne K.J."/>
            <person name="Tettelin H."/>
            <person name="Glass J.I."/>
            <person name="Rusch D."/>
            <person name="Podicherti R."/>
            <person name="Tsui H.-C.T."/>
            <person name="Winkler M.E."/>
        </authorList>
    </citation>
    <scope>NUCLEOTIDE SEQUENCE</scope>
</reference>
<dbReference type="PANTHER" id="PTHR12534:SF0">
    <property type="entry name" value="SMALL RIBOSOMAL SUBUNIT PROTEIN US2M"/>
    <property type="match status" value="1"/>
</dbReference>
<protein>
    <recommendedName>
        <fullName evidence="5">30S ribosomal protein S2</fullName>
    </recommendedName>
</protein>
<dbReference type="Gene3D" id="1.10.287.610">
    <property type="entry name" value="Helix hairpin bin"/>
    <property type="match status" value="1"/>
</dbReference>
<evidence type="ECO:0000256" key="3">
    <source>
        <dbReference type="ARBA" id="ARBA00023274"/>
    </source>
</evidence>
<name>A0A382WMS0_9ZZZZ</name>
<evidence type="ECO:0008006" key="5">
    <source>
        <dbReference type="Google" id="ProtNLM"/>
    </source>
</evidence>
<dbReference type="SUPFAM" id="SSF52313">
    <property type="entry name" value="Ribosomal protein S2"/>
    <property type="match status" value="1"/>
</dbReference>
<sequence>MDSSKFTLRDLFEAGVHFGHRTRRWNPKMSSFIYGEKDGIHIIDLQQTVSLLANAVKAVKEVAQLGGKILFVGTKRQASGPVAEYASKCNQYFVNHRWLGGMLTNWGTISKSIKKLQDLDSQLQSQNQGLTKKELLNLERGYSKLNRTLGGIRDMGGTPDMLFVIDTVKEATAVKEASKIGIPIVAILDTNSNPDTITYPVPGNDDASHAINLFCKVISG</sequence>
<dbReference type="Pfam" id="PF00318">
    <property type="entry name" value="Ribosomal_S2"/>
    <property type="match status" value="1"/>
</dbReference>
<gene>
    <name evidence="4" type="ORF">METZ01_LOCUS412748</name>
</gene>
<evidence type="ECO:0000313" key="4">
    <source>
        <dbReference type="EMBL" id="SVD59894.1"/>
    </source>
</evidence>
<evidence type="ECO:0000256" key="2">
    <source>
        <dbReference type="ARBA" id="ARBA00022980"/>
    </source>
</evidence>
<dbReference type="HAMAP" id="MF_00291_B">
    <property type="entry name" value="Ribosomal_uS2_B"/>
    <property type="match status" value="1"/>
</dbReference>
<evidence type="ECO:0000256" key="1">
    <source>
        <dbReference type="ARBA" id="ARBA00006242"/>
    </source>
</evidence>
<dbReference type="InterPro" id="IPR005706">
    <property type="entry name" value="Ribosomal_uS2_bac/mit/plastid"/>
</dbReference>
<dbReference type="GO" id="GO:0022627">
    <property type="term" value="C:cytosolic small ribosomal subunit"/>
    <property type="evidence" value="ECO:0007669"/>
    <property type="project" value="TreeGrafter"/>
</dbReference>
<dbReference type="CDD" id="cd01425">
    <property type="entry name" value="RPS2"/>
    <property type="match status" value="1"/>
</dbReference>
<dbReference type="NCBIfam" id="TIGR01011">
    <property type="entry name" value="rpsB_bact"/>
    <property type="match status" value="1"/>
</dbReference>